<comment type="caution">
    <text evidence="1">The sequence shown here is derived from an EMBL/GenBank/DDBJ whole genome shotgun (WGS) entry which is preliminary data.</text>
</comment>
<evidence type="ECO:0000313" key="1">
    <source>
        <dbReference type="EMBL" id="OMO58274.1"/>
    </source>
</evidence>
<name>A0A1R3GJJ6_COCAP</name>
<gene>
    <name evidence="1" type="ORF">CCACVL1_25525</name>
</gene>
<dbReference type="AlphaFoldDB" id="A0A1R3GJJ6"/>
<protein>
    <recommendedName>
        <fullName evidence="3">RNase H type-1 domain-containing protein</fullName>
    </recommendedName>
</protein>
<organism evidence="1 2">
    <name type="scientific">Corchorus capsularis</name>
    <name type="common">Jute</name>
    <dbReference type="NCBI Taxonomy" id="210143"/>
    <lineage>
        <taxon>Eukaryota</taxon>
        <taxon>Viridiplantae</taxon>
        <taxon>Streptophyta</taxon>
        <taxon>Embryophyta</taxon>
        <taxon>Tracheophyta</taxon>
        <taxon>Spermatophyta</taxon>
        <taxon>Magnoliopsida</taxon>
        <taxon>eudicotyledons</taxon>
        <taxon>Gunneridae</taxon>
        <taxon>Pentapetalae</taxon>
        <taxon>rosids</taxon>
        <taxon>malvids</taxon>
        <taxon>Malvales</taxon>
        <taxon>Malvaceae</taxon>
        <taxon>Grewioideae</taxon>
        <taxon>Apeibeae</taxon>
        <taxon>Corchorus</taxon>
    </lineage>
</organism>
<reference evidence="1 2" key="1">
    <citation type="submission" date="2013-09" db="EMBL/GenBank/DDBJ databases">
        <title>Corchorus capsularis genome sequencing.</title>
        <authorList>
            <person name="Alam M."/>
            <person name="Haque M.S."/>
            <person name="Islam M.S."/>
            <person name="Emdad E.M."/>
            <person name="Islam M.M."/>
            <person name="Ahmed B."/>
            <person name="Halim A."/>
            <person name="Hossen Q.M.M."/>
            <person name="Hossain M.Z."/>
            <person name="Ahmed R."/>
            <person name="Khan M.M."/>
            <person name="Islam R."/>
            <person name="Rashid M.M."/>
            <person name="Khan S.A."/>
            <person name="Rahman M.S."/>
            <person name="Alam M."/>
        </authorList>
    </citation>
    <scope>NUCLEOTIDE SEQUENCE [LARGE SCALE GENOMIC DNA]</scope>
    <source>
        <strain evidence="2">cv. CVL-1</strain>
        <tissue evidence="1">Whole seedling</tissue>
    </source>
</reference>
<evidence type="ECO:0008006" key="3">
    <source>
        <dbReference type="Google" id="ProtNLM"/>
    </source>
</evidence>
<evidence type="ECO:0000313" key="2">
    <source>
        <dbReference type="Proteomes" id="UP000188268"/>
    </source>
</evidence>
<sequence>MLALDAAYAQFVNCCKIELMDEKTTPVVFSLDCENLVKFMNDVAKLPSEVKMNPRSSQYSLDLKKEMSSHSIVYEARELNQVADFLAKNKLPANSKTRHDK</sequence>
<dbReference type="Gramene" id="OMO58274">
    <property type="protein sequence ID" value="OMO58274"/>
    <property type="gene ID" value="CCACVL1_25525"/>
</dbReference>
<accession>A0A1R3GJJ6</accession>
<keyword evidence="2" id="KW-1185">Reference proteome</keyword>
<dbReference type="EMBL" id="AWWV01014235">
    <property type="protein sequence ID" value="OMO58274.1"/>
    <property type="molecule type" value="Genomic_DNA"/>
</dbReference>
<dbReference type="Proteomes" id="UP000188268">
    <property type="component" value="Unassembled WGS sequence"/>
</dbReference>
<proteinExistence type="predicted"/>
<dbReference type="OrthoDB" id="10476572at2759"/>